<sequence>MKHKNSGASLVHRNSQQNFSEINQCRIAFFEKPLSRPRNIAWDSTSKIITKLMEVIARVAFKRTTVREREDSKVKGRSGRKREDQDEIKKKNLLEIPKS</sequence>
<gene>
    <name evidence="2" type="ORF">CEXT_44291</name>
</gene>
<proteinExistence type="predicted"/>
<dbReference type="AlphaFoldDB" id="A0AAV4QD18"/>
<evidence type="ECO:0000313" key="3">
    <source>
        <dbReference type="Proteomes" id="UP001054945"/>
    </source>
</evidence>
<evidence type="ECO:0000256" key="1">
    <source>
        <dbReference type="SAM" id="MobiDB-lite"/>
    </source>
</evidence>
<keyword evidence="3" id="KW-1185">Reference proteome</keyword>
<feature type="region of interest" description="Disordered" evidence="1">
    <location>
        <begin position="67"/>
        <end position="99"/>
    </location>
</feature>
<comment type="caution">
    <text evidence="2">The sequence shown here is derived from an EMBL/GenBank/DDBJ whole genome shotgun (WGS) entry which is preliminary data.</text>
</comment>
<accession>A0AAV4QD18</accession>
<feature type="compositionally biased region" description="Basic and acidic residues" evidence="1">
    <location>
        <begin position="81"/>
        <end position="99"/>
    </location>
</feature>
<name>A0AAV4QD18_CAEEX</name>
<reference evidence="2 3" key="1">
    <citation type="submission" date="2021-06" db="EMBL/GenBank/DDBJ databases">
        <title>Caerostris extrusa draft genome.</title>
        <authorList>
            <person name="Kono N."/>
            <person name="Arakawa K."/>
        </authorList>
    </citation>
    <scope>NUCLEOTIDE SEQUENCE [LARGE SCALE GENOMIC DNA]</scope>
</reference>
<dbReference type="Proteomes" id="UP001054945">
    <property type="component" value="Unassembled WGS sequence"/>
</dbReference>
<dbReference type="EMBL" id="BPLR01005980">
    <property type="protein sequence ID" value="GIY06599.1"/>
    <property type="molecule type" value="Genomic_DNA"/>
</dbReference>
<organism evidence="2 3">
    <name type="scientific">Caerostris extrusa</name>
    <name type="common">Bark spider</name>
    <name type="synonym">Caerostris bankana</name>
    <dbReference type="NCBI Taxonomy" id="172846"/>
    <lineage>
        <taxon>Eukaryota</taxon>
        <taxon>Metazoa</taxon>
        <taxon>Ecdysozoa</taxon>
        <taxon>Arthropoda</taxon>
        <taxon>Chelicerata</taxon>
        <taxon>Arachnida</taxon>
        <taxon>Araneae</taxon>
        <taxon>Araneomorphae</taxon>
        <taxon>Entelegynae</taxon>
        <taxon>Araneoidea</taxon>
        <taxon>Araneidae</taxon>
        <taxon>Caerostris</taxon>
    </lineage>
</organism>
<protein>
    <submittedName>
        <fullName evidence="2">Uncharacterized protein</fullName>
    </submittedName>
</protein>
<evidence type="ECO:0000313" key="2">
    <source>
        <dbReference type="EMBL" id="GIY06599.1"/>
    </source>
</evidence>